<dbReference type="InterPro" id="IPR017946">
    <property type="entry name" value="PLC-like_Pdiesterase_TIM-brl"/>
</dbReference>
<organism evidence="4">
    <name type="scientific">Gongylonema pulchrum</name>
    <dbReference type="NCBI Taxonomy" id="637853"/>
    <lineage>
        <taxon>Eukaryota</taxon>
        <taxon>Metazoa</taxon>
        <taxon>Ecdysozoa</taxon>
        <taxon>Nematoda</taxon>
        <taxon>Chromadorea</taxon>
        <taxon>Rhabditida</taxon>
        <taxon>Spirurina</taxon>
        <taxon>Spiruromorpha</taxon>
        <taxon>Spiruroidea</taxon>
        <taxon>Gongylonematidae</taxon>
        <taxon>Gongylonema</taxon>
    </lineage>
</organism>
<dbReference type="SMART" id="SM00148">
    <property type="entry name" value="PLCXc"/>
    <property type="match status" value="1"/>
</dbReference>
<dbReference type="AlphaFoldDB" id="A0A183EVL2"/>
<name>A0A183EVL2_9BILA</name>
<dbReference type="SUPFAM" id="SSF51695">
    <property type="entry name" value="PLC-like phosphodiesterases"/>
    <property type="match status" value="1"/>
</dbReference>
<dbReference type="InterPro" id="IPR001192">
    <property type="entry name" value="PI-PLC_fam"/>
</dbReference>
<dbReference type="GO" id="GO:0046488">
    <property type="term" value="P:phosphatidylinositol metabolic process"/>
    <property type="evidence" value="ECO:0007669"/>
    <property type="project" value="TreeGrafter"/>
</dbReference>
<dbReference type="GO" id="GO:0032228">
    <property type="term" value="P:regulation of synaptic transmission, GABAergic"/>
    <property type="evidence" value="ECO:0007669"/>
    <property type="project" value="TreeGrafter"/>
</dbReference>
<reference evidence="4" key="1">
    <citation type="submission" date="2016-06" db="UniProtKB">
        <authorList>
            <consortium name="WormBaseParasite"/>
        </authorList>
    </citation>
    <scope>IDENTIFICATION</scope>
</reference>
<dbReference type="WBParaSite" id="GPUH_0002503301-mRNA-1">
    <property type="protein sequence ID" value="GPUH_0002503301-mRNA-1"/>
    <property type="gene ID" value="GPUH_0002503301"/>
</dbReference>
<dbReference type="PANTHER" id="PTHR10336:SF196">
    <property type="entry name" value="PHOSPHOINOSITIDE PHOSPHOLIPASE C"/>
    <property type="match status" value="1"/>
</dbReference>
<protein>
    <submittedName>
        <fullName evidence="4">PLCXc domain-containing protein</fullName>
    </submittedName>
</protein>
<dbReference type="InterPro" id="IPR000909">
    <property type="entry name" value="PLipase_C_PInositol-sp_X_dom"/>
</dbReference>
<proteinExistence type="predicted"/>
<dbReference type="OrthoDB" id="269822at2759"/>
<feature type="domain" description="Phosphatidylinositol-specific phospholipase C X" evidence="1">
    <location>
        <begin position="3"/>
        <end position="91"/>
    </location>
</feature>
<evidence type="ECO:0000313" key="2">
    <source>
        <dbReference type="EMBL" id="VDN43622.1"/>
    </source>
</evidence>
<dbReference type="Pfam" id="PF00388">
    <property type="entry name" value="PI-PLC-X"/>
    <property type="match status" value="1"/>
</dbReference>
<dbReference type="GO" id="GO:0007214">
    <property type="term" value="P:gamma-aminobutyric acid signaling pathway"/>
    <property type="evidence" value="ECO:0007669"/>
    <property type="project" value="TreeGrafter"/>
</dbReference>
<reference evidence="2 3" key="2">
    <citation type="submission" date="2018-11" db="EMBL/GenBank/DDBJ databases">
        <authorList>
            <consortium name="Pathogen Informatics"/>
        </authorList>
    </citation>
    <scope>NUCLEOTIDE SEQUENCE [LARGE SCALE GENOMIC DNA]</scope>
</reference>
<dbReference type="Gene3D" id="3.20.20.190">
    <property type="entry name" value="Phosphatidylinositol (PI) phosphodiesterase"/>
    <property type="match status" value="1"/>
</dbReference>
<accession>A0A183EVL2</accession>
<evidence type="ECO:0000313" key="3">
    <source>
        <dbReference type="Proteomes" id="UP000271098"/>
    </source>
</evidence>
<dbReference type="PANTHER" id="PTHR10336">
    <property type="entry name" value="PHOSPHOINOSITIDE-SPECIFIC PHOSPHOLIPASE C FAMILY PROTEIN"/>
    <property type="match status" value="1"/>
</dbReference>
<dbReference type="GO" id="GO:0048015">
    <property type="term" value="P:phosphatidylinositol-mediated signaling"/>
    <property type="evidence" value="ECO:0007669"/>
    <property type="project" value="TreeGrafter"/>
</dbReference>
<evidence type="ECO:0000259" key="1">
    <source>
        <dbReference type="SMART" id="SM00148"/>
    </source>
</evidence>
<dbReference type="GO" id="GO:0051209">
    <property type="term" value="P:release of sequestered calcium ion into cytosol"/>
    <property type="evidence" value="ECO:0007669"/>
    <property type="project" value="TreeGrafter"/>
</dbReference>
<evidence type="ECO:0000313" key="4">
    <source>
        <dbReference type="WBParaSite" id="GPUH_0002503301-mRNA-1"/>
    </source>
</evidence>
<keyword evidence="3" id="KW-1185">Reference proteome</keyword>
<sequence length="100" mass="11636">MVHNGYGSSKITLTEALNAINEAAFERTRYPLFIRLELHLDIEWQLVLVNLLCEVFGNKLYRPRSDPVDWVNGQRRPTPKDFQMRIILVVSLLLSYESAM</sequence>
<gene>
    <name evidence="2" type="ORF">GPUH_LOCUS25003</name>
</gene>
<dbReference type="PROSITE" id="PS50007">
    <property type="entry name" value="PIPLC_X_DOMAIN"/>
    <property type="match status" value="1"/>
</dbReference>
<dbReference type="Proteomes" id="UP000271098">
    <property type="component" value="Unassembled WGS sequence"/>
</dbReference>
<dbReference type="GO" id="GO:0004435">
    <property type="term" value="F:phosphatidylinositol-4,5-bisphosphate phospholipase C activity"/>
    <property type="evidence" value="ECO:0007669"/>
    <property type="project" value="TreeGrafter"/>
</dbReference>
<dbReference type="EMBL" id="UYRT01103378">
    <property type="protein sequence ID" value="VDN43622.1"/>
    <property type="molecule type" value="Genomic_DNA"/>
</dbReference>